<evidence type="ECO:0000256" key="3">
    <source>
        <dbReference type="ARBA" id="ARBA00023004"/>
    </source>
</evidence>
<evidence type="ECO:0000256" key="4">
    <source>
        <dbReference type="ARBA" id="ARBA00023014"/>
    </source>
</evidence>
<feature type="domain" description="Radical SAM core" evidence="5">
    <location>
        <begin position="24"/>
        <end position="239"/>
    </location>
</feature>
<dbReference type="SFLD" id="SFLDG01386">
    <property type="entry name" value="main_SPASM_domain-containing"/>
    <property type="match status" value="1"/>
</dbReference>
<keyword evidence="3" id="KW-0408">Iron</keyword>
<dbReference type="GO" id="GO:0051536">
    <property type="term" value="F:iron-sulfur cluster binding"/>
    <property type="evidence" value="ECO:0007669"/>
    <property type="project" value="UniProtKB-KW"/>
</dbReference>
<keyword evidence="4" id="KW-0411">Iron-sulfur</keyword>
<dbReference type="InterPro" id="IPR006638">
    <property type="entry name" value="Elp3/MiaA/NifB-like_rSAM"/>
</dbReference>
<dbReference type="RefSeq" id="WP_117942318.1">
    <property type="nucleotide sequence ID" value="NZ_JAJCJV010000007.1"/>
</dbReference>
<keyword evidence="1" id="KW-0949">S-adenosyl-L-methionine</keyword>
<dbReference type="GO" id="GO:0046872">
    <property type="term" value="F:metal ion binding"/>
    <property type="evidence" value="ECO:0007669"/>
    <property type="project" value="UniProtKB-KW"/>
</dbReference>
<dbReference type="SFLD" id="SFLDG01067">
    <property type="entry name" value="SPASM/twitch_domain_containing"/>
    <property type="match status" value="1"/>
</dbReference>
<accession>A0A415L8K1</accession>
<dbReference type="SFLD" id="SFLDS00029">
    <property type="entry name" value="Radical_SAM"/>
    <property type="match status" value="1"/>
</dbReference>
<dbReference type="InterPro" id="IPR050377">
    <property type="entry name" value="Radical_SAM_PqqE_MftC-like"/>
</dbReference>
<dbReference type="PANTHER" id="PTHR11228:SF7">
    <property type="entry name" value="PQQA PEPTIDE CYCLASE"/>
    <property type="match status" value="1"/>
</dbReference>
<evidence type="ECO:0000259" key="5">
    <source>
        <dbReference type="PROSITE" id="PS51918"/>
    </source>
</evidence>
<proteinExistence type="predicted"/>
<dbReference type="InterPro" id="IPR013785">
    <property type="entry name" value="Aldolase_TIM"/>
</dbReference>
<organism evidence="6 7">
    <name type="scientific">Blautia obeum</name>
    <dbReference type="NCBI Taxonomy" id="40520"/>
    <lineage>
        <taxon>Bacteria</taxon>
        <taxon>Bacillati</taxon>
        <taxon>Bacillota</taxon>
        <taxon>Clostridia</taxon>
        <taxon>Lachnospirales</taxon>
        <taxon>Lachnospiraceae</taxon>
        <taxon>Blautia</taxon>
    </lineage>
</organism>
<evidence type="ECO:0000256" key="2">
    <source>
        <dbReference type="ARBA" id="ARBA00022723"/>
    </source>
</evidence>
<reference evidence="6 7" key="1">
    <citation type="submission" date="2018-08" db="EMBL/GenBank/DDBJ databases">
        <title>A genome reference for cultivated species of the human gut microbiota.</title>
        <authorList>
            <person name="Zou Y."/>
            <person name="Xue W."/>
            <person name="Luo G."/>
        </authorList>
    </citation>
    <scope>NUCLEOTIDE SEQUENCE [LARGE SCALE GENOMIC DNA]</scope>
    <source>
        <strain evidence="6 7">AF37-6AC</strain>
    </source>
</reference>
<evidence type="ECO:0000256" key="1">
    <source>
        <dbReference type="ARBA" id="ARBA00022691"/>
    </source>
</evidence>
<evidence type="ECO:0000313" key="7">
    <source>
        <dbReference type="Proteomes" id="UP000285897"/>
    </source>
</evidence>
<keyword evidence="2" id="KW-0479">Metal-binding</keyword>
<dbReference type="InterPro" id="IPR007197">
    <property type="entry name" value="rSAM"/>
</dbReference>
<dbReference type="Pfam" id="PF04055">
    <property type="entry name" value="Radical_SAM"/>
    <property type="match status" value="1"/>
</dbReference>
<dbReference type="Proteomes" id="UP000285897">
    <property type="component" value="Unassembled WGS sequence"/>
</dbReference>
<dbReference type="SUPFAM" id="SSF102114">
    <property type="entry name" value="Radical SAM enzymes"/>
    <property type="match status" value="1"/>
</dbReference>
<dbReference type="InterPro" id="IPR058240">
    <property type="entry name" value="rSAM_sf"/>
</dbReference>
<name>A0A415L8K1_9FIRM</name>
<dbReference type="Gene3D" id="3.20.20.70">
    <property type="entry name" value="Aldolase class I"/>
    <property type="match status" value="1"/>
</dbReference>
<dbReference type="CDD" id="cd01335">
    <property type="entry name" value="Radical_SAM"/>
    <property type="match status" value="1"/>
</dbReference>
<dbReference type="EMBL" id="QROS01000011">
    <property type="protein sequence ID" value="RHL44871.1"/>
    <property type="molecule type" value="Genomic_DNA"/>
</dbReference>
<dbReference type="SMART" id="SM00729">
    <property type="entry name" value="Elp3"/>
    <property type="match status" value="1"/>
</dbReference>
<protein>
    <submittedName>
        <fullName evidence="6">Radical SAM protein</fullName>
    </submittedName>
</protein>
<comment type="caution">
    <text evidence="6">The sequence shown here is derived from an EMBL/GenBank/DDBJ whole genome shotgun (WGS) entry which is preliminary data.</text>
</comment>
<sequence>MGKYYKYKNLEENRFQEFDKSDILSGPLHIAIDITNKCNAKCLHCFNRSGNGLLRNEISDREMLEIFKEIAVIKPFSTCFCGGEPMMKYDLVLRATEVLKNGGVPNIAMVTNGWFLTKDRVISLRNAGLTHIQLSLDGKDAKTHERMRGINGIYEKVLDALNFIDDAGISSAVAFSPTQFNIKQFPEVVELLQKFENLREIKVQPLMPLGKAVEGKSELFASEEEYRELVAYIERFNAKRDYNNKFRIDWSDPLDHLRRFTTLNFKNNIFSEIKSDGNLTASAYIPVTVGNLKRHSLKDYWKAGLGKVWDIPVIRELAEFVVCIEDMKYDLQELPKIFYEDNIEIDLVDDDIMHHLEEFTLEKLYK</sequence>
<evidence type="ECO:0000313" key="6">
    <source>
        <dbReference type="EMBL" id="RHL44871.1"/>
    </source>
</evidence>
<dbReference type="PROSITE" id="PS51918">
    <property type="entry name" value="RADICAL_SAM"/>
    <property type="match status" value="1"/>
</dbReference>
<dbReference type="PANTHER" id="PTHR11228">
    <property type="entry name" value="RADICAL SAM DOMAIN PROTEIN"/>
    <property type="match status" value="1"/>
</dbReference>
<dbReference type="GO" id="GO:0003824">
    <property type="term" value="F:catalytic activity"/>
    <property type="evidence" value="ECO:0007669"/>
    <property type="project" value="InterPro"/>
</dbReference>
<gene>
    <name evidence="6" type="ORF">DW021_13585</name>
</gene>
<dbReference type="AlphaFoldDB" id="A0A415L8K1"/>